<proteinExistence type="predicted"/>
<dbReference type="EMBL" id="CP012160">
    <property type="protein sequence ID" value="AKS46848.1"/>
    <property type="molecule type" value="Genomic_DNA"/>
</dbReference>
<organism evidence="1 2">
    <name type="scientific">Octadecabacter temperatus</name>
    <dbReference type="NCBI Taxonomy" id="1458307"/>
    <lineage>
        <taxon>Bacteria</taxon>
        <taxon>Pseudomonadati</taxon>
        <taxon>Pseudomonadota</taxon>
        <taxon>Alphaproteobacteria</taxon>
        <taxon>Rhodobacterales</taxon>
        <taxon>Roseobacteraceae</taxon>
        <taxon>Octadecabacter</taxon>
    </lineage>
</organism>
<evidence type="ECO:0000313" key="2">
    <source>
        <dbReference type="Proteomes" id="UP000067444"/>
    </source>
</evidence>
<dbReference type="Proteomes" id="UP000067444">
    <property type="component" value="Chromosome"/>
</dbReference>
<name>A0A0K0Y7A4_9RHOB</name>
<reference evidence="1 2" key="1">
    <citation type="journal article" date="2015" name="Genome Announc.">
        <title>Closed Genome Sequence of Octadecabacter temperatus SB1, the First Mesophilic Species of the Genus Octadecabacter.</title>
        <authorList>
            <person name="Voget S."/>
            <person name="Billerbeck S."/>
            <person name="Simon M."/>
            <person name="Daniel R."/>
        </authorList>
    </citation>
    <scope>NUCLEOTIDE SEQUENCE [LARGE SCALE GENOMIC DNA]</scope>
    <source>
        <strain evidence="1 2">SB1</strain>
    </source>
</reference>
<dbReference type="AlphaFoldDB" id="A0A0K0Y7A4"/>
<protein>
    <submittedName>
        <fullName evidence="1">Uncharacterized protein</fullName>
    </submittedName>
</protein>
<accession>A0A0K0Y7A4</accession>
<sequence>MERILQGLEVLRESDDISDLNAFQVYFRLYGGWPALLTSWYFWLSLFFSFLCYPIWNEEVENERIWTSSAVEIIPSLMSFSLGGMAILLAFSNEKLMERIQESGAADSLYMKTSASFFHFILLQTLSLLAVLLTQAFSVDLLSWFGFFLMSYGLMVAVAVSGNLLKLAQVFNLLAAKKK</sequence>
<dbReference type="KEGG" id="otm:OSB_23120"/>
<dbReference type="STRING" id="1458307.OSB_23120"/>
<gene>
    <name evidence="1" type="ORF">OSB_23120</name>
</gene>
<keyword evidence="2" id="KW-1185">Reference proteome</keyword>
<dbReference type="OrthoDB" id="8300046at2"/>
<evidence type="ECO:0000313" key="1">
    <source>
        <dbReference type="EMBL" id="AKS46848.1"/>
    </source>
</evidence>
<dbReference type="RefSeq" id="WP_049835117.1">
    <property type="nucleotide sequence ID" value="NZ_CP012160.1"/>
</dbReference>